<dbReference type="GO" id="GO:0008270">
    <property type="term" value="F:zinc ion binding"/>
    <property type="evidence" value="ECO:0007669"/>
    <property type="project" value="UniProtKB-KW"/>
</dbReference>
<evidence type="ECO:0000313" key="4">
    <source>
        <dbReference type="EMBL" id="KAK9989666.1"/>
    </source>
</evidence>
<dbReference type="Proteomes" id="UP001459277">
    <property type="component" value="Unassembled WGS sequence"/>
</dbReference>
<accession>A0AAW2BWB4</accession>
<feature type="region of interest" description="Disordered" evidence="2">
    <location>
        <begin position="136"/>
        <end position="166"/>
    </location>
</feature>
<protein>
    <recommendedName>
        <fullName evidence="3">CCHC-type domain-containing protein</fullName>
    </recommendedName>
</protein>
<feature type="compositionally biased region" description="Basic and acidic residues" evidence="2">
    <location>
        <begin position="138"/>
        <end position="151"/>
    </location>
</feature>
<dbReference type="InterPro" id="IPR040256">
    <property type="entry name" value="At4g02000-like"/>
</dbReference>
<keyword evidence="5" id="KW-1185">Reference proteome</keyword>
<comment type="caution">
    <text evidence="4">The sequence shown here is derived from an EMBL/GenBank/DDBJ whole genome shotgun (WGS) entry which is preliminary data.</text>
</comment>
<name>A0AAW2BWB4_9ROSI</name>
<keyword evidence="1" id="KW-0863">Zinc-finger</keyword>
<keyword evidence="1" id="KW-0479">Metal-binding</keyword>
<dbReference type="InterPro" id="IPR025836">
    <property type="entry name" value="Zn_knuckle_CX2CX4HX4C"/>
</dbReference>
<keyword evidence="1" id="KW-0862">Zinc</keyword>
<organism evidence="4 5">
    <name type="scientific">Lithocarpus litseifolius</name>
    <dbReference type="NCBI Taxonomy" id="425828"/>
    <lineage>
        <taxon>Eukaryota</taxon>
        <taxon>Viridiplantae</taxon>
        <taxon>Streptophyta</taxon>
        <taxon>Embryophyta</taxon>
        <taxon>Tracheophyta</taxon>
        <taxon>Spermatophyta</taxon>
        <taxon>Magnoliopsida</taxon>
        <taxon>eudicotyledons</taxon>
        <taxon>Gunneridae</taxon>
        <taxon>Pentapetalae</taxon>
        <taxon>rosids</taxon>
        <taxon>fabids</taxon>
        <taxon>Fagales</taxon>
        <taxon>Fagaceae</taxon>
        <taxon>Lithocarpus</taxon>
    </lineage>
</organism>
<evidence type="ECO:0000259" key="3">
    <source>
        <dbReference type="PROSITE" id="PS50158"/>
    </source>
</evidence>
<proteinExistence type="predicted"/>
<evidence type="ECO:0000256" key="1">
    <source>
        <dbReference type="PROSITE-ProRule" id="PRU00047"/>
    </source>
</evidence>
<dbReference type="PANTHER" id="PTHR31286">
    <property type="entry name" value="GLYCINE-RICH CELL WALL STRUCTURAL PROTEIN 1.8-LIKE"/>
    <property type="match status" value="1"/>
</dbReference>
<feature type="domain" description="CCHC-type" evidence="3">
    <location>
        <begin position="102"/>
        <end position="115"/>
    </location>
</feature>
<gene>
    <name evidence="4" type="ORF">SO802_029905</name>
</gene>
<reference evidence="4 5" key="1">
    <citation type="submission" date="2024-01" db="EMBL/GenBank/DDBJ databases">
        <title>A telomere-to-telomere, gap-free genome of sweet tea (Lithocarpus litseifolius).</title>
        <authorList>
            <person name="Zhou J."/>
        </authorList>
    </citation>
    <scope>NUCLEOTIDE SEQUENCE [LARGE SCALE GENOMIC DNA]</scope>
    <source>
        <strain evidence="4">Zhou-2022a</strain>
        <tissue evidence="4">Leaf</tissue>
    </source>
</reference>
<dbReference type="InterPro" id="IPR001878">
    <property type="entry name" value="Znf_CCHC"/>
</dbReference>
<dbReference type="Pfam" id="PF14392">
    <property type="entry name" value="zf-CCHC_4"/>
    <property type="match status" value="1"/>
</dbReference>
<dbReference type="AlphaFoldDB" id="A0AAW2BWB4"/>
<dbReference type="PANTHER" id="PTHR31286:SF178">
    <property type="entry name" value="DUF4283 DOMAIN-CONTAINING PROTEIN"/>
    <property type="match status" value="1"/>
</dbReference>
<sequence length="166" mass="18382">MDDEVIDRLQRVRLTPDEGELITIWGLSFDLINEEAGLEIGKSLGKVVEVDCKAFASDQARFLRVRVEIPLDKSVHRGGPVVNPEGDQTLVAFKYERLCGLCFQCGRIGHKSKECNLPSMEGEELPYGEWMKAGFKKGGAESRRTPDRNMGRQETAPESGGTKASP</sequence>
<dbReference type="PROSITE" id="PS50158">
    <property type="entry name" value="ZF_CCHC"/>
    <property type="match status" value="1"/>
</dbReference>
<dbReference type="EMBL" id="JAZDWU010000010">
    <property type="protein sequence ID" value="KAK9989666.1"/>
    <property type="molecule type" value="Genomic_DNA"/>
</dbReference>
<evidence type="ECO:0000256" key="2">
    <source>
        <dbReference type="SAM" id="MobiDB-lite"/>
    </source>
</evidence>
<dbReference type="GO" id="GO:0003676">
    <property type="term" value="F:nucleic acid binding"/>
    <property type="evidence" value="ECO:0007669"/>
    <property type="project" value="InterPro"/>
</dbReference>
<evidence type="ECO:0000313" key="5">
    <source>
        <dbReference type="Proteomes" id="UP001459277"/>
    </source>
</evidence>